<dbReference type="Proteomes" id="UP000267128">
    <property type="component" value="Unassembled WGS sequence"/>
</dbReference>
<dbReference type="EMBL" id="RJSE01000008">
    <property type="protein sequence ID" value="RNL61084.1"/>
    <property type="molecule type" value="Genomic_DNA"/>
</dbReference>
<evidence type="ECO:0000313" key="5">
    <source>
        <dbReference type="Proteomes" id="UP000267128"/>
    </source>
</evidence>
<sequence>MNPPPTPRSPDDRPSPPRRLPAPAPGRVLPPGGGPGRRDRAVLRTGARGHLVLRDHAHRERPVLRDAAQGRRLHHPGHRDHGERRGRPPRRPAQPAGLHRRQGRAPPRGRVRRHGGRFAGAGRALRGAPRRRGLHLERDRHRGPDPRALRPAGRARLPGLRALADGGGRGRADRRAGCALLHVDRLPGRGHHVRREGDRLLRGRPELPPARRRLEQQRDLEPAPGRLERVRQRVRRRHRRVGSHEHRRGPVPVRRGRLPGRPGRGQPVRRGEHRVARRGVRRPDRLRRRRRPALGVRHRRQRRDGGVLGRASGVVRPCRRAAPGRRAAPHRPALGVAGSLPEPGPGRGRPGVKVLVTGGSGVFGRTICRDLVRQGADVVAYARRPVDLPGVTSVAGDIRDRELLTRAMAGCDRVVHLAFVLAPLRSSTGVEEINLGGTENVLRAMADNGVGKLVFTSSTLAYGPWPDNPDVVSEDQPLRPHPEVMYAKHKALCEELITGSGVPAVITRTCVVAGRDMDNYEFRFLAHPALSAPTGPMKSWQFLHTDDVGRFHALATLNDRTGIVNVGPEDRGVSIDEIAEILRKPLVRLPFPVLKGVAGAAWRADVLELSPADLDGFRYMPTLDTRRMVEEWGYRPVYDSRAALEDAVPGVRAVTYLGTAKVPTPWRTPAPDHQWTVRAAGAGHDLVDPAPAGLRGEFDDLVDPRFPTLTTANVGEAFGGTLTPMSLWVSRDAMRVAGAAQVELLGMKDPDLVAAQRSLAIAAVGHRLYTNVSVVHAMADAMPGTSPREVDEHVLGIAHDDAAEPRVRAGAGETLRQLRSLPGVGLRMAGVERRIAELEDRIARRALTPDELQALSDDALVSLVDSCREHVIDAWTYSTTTNLVASAAQTLVRKVAPGLGLAALRGGTDGLASAALLQGVQALAAQVRTSPELERALRADASAVLVEDLGSIDPGFAAAFARVLDRAGHRGPGETELANRMYGDEPRRLLDSVLRAAGIPARDAGVVQDPPRRARPALAALGRAVRRRERTKDVAMRATHALRLALREIGRRQVAAGVLGAEDDVFYLIPEEIASPRLHAGKIAARRAERERLAALQLPSLFTSRWEPVATVDDRTEQVTGLGVSAGTATGPVQILRDGDDDLEPGAVLVTRVTDVGWTALFGSAAAVVTDVGGLHSHAAVVAREFGIPCVVATENATRALKDGQVVLVDGDAGTVTAL</sequence>
<accession>A0A3N0CCC1</accession>
<organism evidence="4 5">
    <name type="scientific">Nocardioides marmoriginsengisoli</name>
    <dbReference type="NCBI Taxonomy" id="661483"/>
    <lineage>
        <taxon>Bacteria</taxon>
        <taxon>Bacillati</taxon>
        <taxon>Actinomycetota</taxon>
        <taxon>Actinomycetes</taxon>
        <taxon>Propionibacteriales</taxon>
        <taxon>Nocardioidaceae</taxon>
        <taxon>Nocardioides</taxon>
    </lineage>
</organism>
<feature type="compositionally biased region" description="Basic residues" evidence="1">
    <location>
        <begin position="320"/>
        <end position="329"/>
    </location>
</feature>
<dbReference type="Gene3D" id="3.40.50.720">
    <property type="entry name" value="NAD(P)-binding Rossmann-like Domain"/>
    <property type="match status" value="1"/>
</dbReference>
<feature type="domain" description="NAD-dependent epimerase/dehydratase" evidence="3">
    <location>
        <begin position="354"/>
        <end position="567"/>
    </location>
</feature>
<feature type="compositionally biased region" description="Basic residues" evidence="1">
    <location>
        <begin position="275"/>
        <end position="302"/>
    </location>
</feature>
<feature type="compositionally biased region" description="Basic and acidic residues" evidence="1">
    <location>
        <begin position="52"/>
        <end position="64"/>
    </location>
</feature>
<dbReference type="PANTHER" id="PTHR43615:SF1">
    <property type="entry name" value="PPDK_N DOMAIN-CONTAINING PROTEIN"/>
    <property type="match status" value="1"/>
</dbReference>
<feature type="compositionally biased region" description="Low complexity" evidence="1">
    <location>
        <begin position="259"/>
        <end position="268"/>
    </location>
</feature>
<gene>
    <name evidence="4" type="ORF">EFK50_17035</name>
</gene>
<dbReference type="SUPFAM" id="SSF51735">
    <property type="entry name" value="NAD(P)-binding Rossmann-fold domains"/>
    <property type="match status" value="1"/>
</dbReference>
<dbReference type="InterPro" id="IPR008279">
    <property type="entry name" value="PEP-util_enz_mobile_dom"/>
</dbReference>
<dbReference type="InterPro" id="IPR036291">
    <property type="entry name" value="NAD(P)-bd_dom_sf"/>
</dbReference>
<dbReference type="Gene3D" id="3.50.30.10">
    <property type="entry name" value="Phosphohistidine domain"/>
    <property type="match status" value="1"/>
</dbReference>
<feature type="compositionally biased region" description="Basic residues" evidence="1">
    <location>
        <begin position="98"/>
        <end position="116"/>
    </location>
</feature>
<dbReference type="AlphaFoldDB" id="A0A3N0CCC1"/>
<dbReference type="OrthoDB" id="9765468at2"/>
<dbReference type="PANTHER" id="PTHR43615">
    <property type="entry name" value="PHOSPHOENOLPYRUVATE SYNTHASE-RELATED"/>
    <property type="match status" value="1"/>
</dbReference>
<dbReference type="GO" id="GO:0016772">
    <property type="term" value="F:transferase activity, transferring phosphorus-containing groups"/>
    <property type="evidence" value="ECO:0007669"/>
    <property type="project" value="InterPro"/>
</dbReference>
<feature type="region of interest" description="Disordered" evidence="1">
    <location>
        <begin position="1"/>
        <end position="152"/>
    </location>
</feature>
<dbReference type="InterPro" id="IPR051549">
    <property type="entry name" value="PEP_Utilizing_Enz"/>
</dbReference>
<keyword evidence="5" id="KW-1185">Reference proteome</keyword>
<protein>
    <submittedName>
        <fullName evidence="4">NAD-dependent epimerase/dehydratase family protein</fullName>
    </submittedName>
</protein>
<proteinExistence type="predicted"/>
<dbReference type="Pfam" id="PF01370">
    <property type="entry name" value="Epimerase"/>
    <property type="match status" value="1"/>
</dbReference>
<dbReference type="Pfam" id="PF00391">
    <property type="entry name" value="PEP-utilizers"/>
    <property type="match status" value="1"/>
</dbReference>
<evidence type="ECO:0000259" key="2">
    <source>
        <dbReference type="Pfam" id="PF00391"/>
    </source>
</evidence>
<feature type="compositionally biased region" description="Basic and acidic residues" evidence="1">
    <location>
        <begin position="134"/>
        <end position="148"/>
    </location>
</feature>
<reference evidence="4 5" key="1">
    <citation type="submission" date="2018-11" db="EMBL/GenBank/DDBJ databases">
        <authorList>
            <person name="Li F."/>
        </authorList>
    </citation>
    <scope>NUCLEOTIDE SEQUENCE [LARGE SCALE GENOMIC DNA]</scope>
    <source>
        <strain evidence="4 5">Gsoil 097</strain>
    </source>
</reference>
<dbReference type="InterPro" id="IPR001509">
    <property type="entry name" value="Epimerase_deHydtase"/>
</dbReference>
<feature type="compositionally biased region" description="Basic residues" evidence="1">
    <location>
        <begin position="232"/>
        <end position="258"/>
    </location>
</feature>
<dbReference type="SUPFAM" id="SSF52009">
    <property type="entry name" value="Phosphohistidine domain"/>
    <property type="match status" value="1"/>
</dbReference>
<feature type="region of interest" description="Disordered" evidence="1">
    <location>
        <begin position="320"/>
        <end position="349"/>
    </location>
</feature>
<dbReference type="InterPro" id="IPR036637">
    <property type="entry name" value="Phosphohistidine_dom_sf"/>
</dbReference>
<evidence type="ECO:0000256" key="1">
    <source>
        <dbReference type="SAM" id="MobiDB-lite"/>
    </source>
</evidence>
<comment type="caution">
    <text evidence="4">The sequence shown here is derived from an EMBL/GenBank/DDBJ whole genome shotgun (WGS) entry which is preliminary data.</text>
</comment>
<evidence type="ECO:0000313" key="4">
    <source>
        <dbReference type="EMBL" id="RNL61084.1"/>
    </source>
</evidence>
<evidence type="ECO:0000259" key="3">
    <source>
        <dbReference type="Pfam" id="PF01370"/>
    </source>
</evidence>
<feature type="domain" description="PEP-utilising enzyme mobile" evidence="2">
    <location>
        <begin position="1144"/>
        <end position="1214"/>
    </location>
</feature>
<feature type="compositionally biased region" description="Basic and acidic residues" evidence="1">
    <location>
        <begin position="212"/>
        <end position="231"/>
    </location>
</feature>
<name>A0A3N0CCC1_9ACTN</name>
<feature type="region of interest" description="Disordered" evidence="1">
    <location>
        <begin position="199"/>
        <end position="302"/>
    </location>
</feature>